<evidence type="ECO:0000256" key="1">
    <source>
        <dbReference type="ARBA" id="ARBA00004167"/>
    </source>
</evidence>
<dbReference type="GO" id="GO:0043386">
    <property type="term" value="P:mycotoxin biosynthetic process"/>
    <property type="evidence" value="ECO:0007669"/>
    <property type="project" value="InterPro"/>
</dbReference>
<dbReference type="EMBL" id="JAUKTV010000008">
    <property type="protein sequence ID" value="KAK0732541.1"/>
    <property type="molecule type" value="Genomic_DNA"/>
</dbReference>
<evidence type="ECO:0000256" key="9">
    <source>
        <dbReference type="SAM" id="Phobius"/>
    </source>
</evidence>
<reference evidence="10" key="1">
    <citation type="submission" date="2023-06" db="EMBL/GenBank/DDBJ databases">
        <title>Genome-scale phylogeny and comparative genomics of the fungal order Sordariales.</title>
        <authorList>
            <consortium name="Lawrence Berkeley National Laboratory"/>
            <person name="Hensen N."/>
            <person name="Bonometti L."/>
            <person name="Westerberg I."/>
            <person name="Brannstrom I.O."/>
            <person name="Guillou S."/>
            <person name="Cros-Aarteil S."/>
            <person name="Calhoun S."/>
            <person name="Haridas S."/>
            <person name="Kuo A."/>
            <person name="Mondo S."/>
            <person name="Pangilinan J."/>
            <person name="Riley R."/>
            <person name="Labutti K."/>
            <person name="Andreopoulos B."/>
            <person name="Lipzen A."/>
            <person name="Chen C."/>
            <person name="Yanf M."/>
            <person name="Daum C."/>
            <person name="Ng V."/>
            <person name="Clum A."/>
            <person name="Steindorff A."/>
            <person name="Ohm R."/>
            <person name="Martin F."/>
            <person name="Silar P."/>
            <person name="Natvig D."/>
            <person name="Lalanne C."/>
            <person name="Gautier V."/>
            <person name="Ament-Velasquez S.L."/>
            <person name="Kruys A."/>
            <person name="Hutchinson M.I."/>
            <person name="Powell A.J."/>
            <person name="Barry K."/>
            <person name="Miller A.N."/>
            <person name="Grigoriev I.V."/>
            <person name="Debuchy R."/>
            <person name="Gladieux P."/>
            <person name="Thoren M.H."/>
            <person name="Johannesson H."/>
        </authorList>
    </citation>
    <scope>NUCLEOTIDE SEQUENCE</scope>
    <source>
        <strain evidence="10">CBS 540.89</strain>
    </source>
</reference>
<keyword evidence="4 9" id="KW-1133">Transmembrane helix</keyword>
<keyword evidence="6 9" id="KW-0472">Membrane</keyword>
<proteinExistence type="inferred from homology"/>
<evidence type="ECO:0000313" key="10">
    <source>
        <dbReference type="EMBL" id="KAK0732541.1"/>
    </source>
</evidence>
<keyword evidence="7" id="KW-0325">Glycoprotein</keyword>
<evidence type="ECO:0000256" key="6">
    <source>
        <dbReference type="ARBA" id="ARBA00023136"/>
    </source>
</evidence>
<name>A0AA40BE06_9PEZI</name>
<evidence type="ECO:0000256" key="2">
    <source>
        <dbReference type="ARBA" id="ARBA00004685"/>
    </source>
</evidence>
<protein>
    <submittedName>
        <fullName evidence="10">Uncharacterized protein</fullName>
    </submittedName>
</protein>
<evidence type="ECO:0000256" key="7">
    <source>
        <dbReference type="ARBA" id="ARBA00023180"/>
    </source>
</evidence>
<evidence type="ECO:0000256" key="4">
    <source>
        <dbReference type="ARBA" id="ARBA00022989"/>
    </source>
</evidence>
<evidence type="ECO:0000313" key="11">
    <source>
        <dbReference type="Proteomes" id="UP001172159"/>
    </source>
</evidence>
<keyword evidence="5" id="KW-0843">Virulence</keyword>
<keyword evidence="11" id="KW-1185">Reference proteome</keyword>
<comment type="caution">
    <text evidence="10">The sequence shown here is derived from an EMBL/GenBank/DDBJ whole genome shotgun (WGS) entry which is preliminary data.</text>
</comment>
<accession>A0AA40BE06</accession>
<evidence type="ECO:0000256" key="8">
    <source>
        <dbReference type="ARBA" id="ARBA00035112"/>
    </source>
</evidence>
<feature type="transmembrane region" description="Helical" evidence="9">
    <location>
        <begin position="93"/>
        <end position="114"/>
    </location>
</feature>
<comment type="similarity">
    <text evidence="8">Belongs to the ustYa family.</text>
</comment>
<evidence type="ECO:0000256" key="5">
    <source>
        <dbReference type="ARBA" id="ARBA00023026"/>
    </source>
</evidence>
<keyword evidence="3 9" id="KW-0812">Transmembrane</keyword>
<dbReference type="Pfam" id="PF11807">
    <property type="entry name" value="UstYa"/>
    <property type="match status" value="1"/>
</dbReference>
<dbReference type="InterPro" id="IPR021765">
    <property type="entry name" value="UstYa-like"/>
</dbReference>
<comment type="pathway">
    <text evidence="2">Mycotoxin biosynthesis.</text>
</comment>
<dbReference type="PANTHER" id="PTHR33365">
    <property type="entry name" value="YALI0B05434P"/>
    <property type="match status" value="1"/>
</dbReference>
<sequence length="304" mass="34835">MRLEACFLKLISDLSQWVSMMSCQLFLGLFYTVNHTWPITATMPTKQYTSVPKHESEARMDTHCAEHVLERPTLTSETPISYRSADFQVFRTFLAVLVILVTSSIFFILGRYSIGQEECGTRLSTWSPALQAVRYHQVTFPAAFTAQSVYRGTPTPELDAAWQKLVHLGAGSLRIHKAHLPLLNKSHKADSLLMFDDGTGDIQVMLEVFHQLHCLNELRKKTWPGYYPEVEEKHRLVDRVHTDHCIEILRIALMCFADVTPVTADLVDWRGGLPTPDFSTLHTCRDFDRIYDYVQDNAEAWVWA</sequence>
<comment type="subcellular location">
    <subcellularLocation>
        <location evidence="1">Membrane</location>
        <topology evidence="1">Single-pass membrane protein</topology>
    </subcellularLocation>
</comment>
<dbReference type="GO" id="GO:0016020">
    <property type="term" value="C:membrane"/>
    <property type="evidence" value="ECO:0007669"/>
    <property type="project" value="UniProtKB-SubCell"/>
</dbReference>
<gene>
    <name evidence="10" type="ORF">B0T21DRAFT_369169</name>
</gene>
<dbReference type="AlphaFoldDB" id="A0AA40BE06"/>
<evidence type="ECO:0000256" key="3">
    <source>
        <dbReference type="ARBA" id="ARBA00022692"/>
    </source>
</evidence>
<organism evidence="10 11">
    <name type="scientific">Apiosordaria backusii</name>
    <dbReference type="NCBI Taxonomy" id="314023"/>
    <lineage>
        <taxon>Eukaryota</taxon>
        <taxon>Fungi</taxon>
        <taxon>Dikarya</taxon>
        <taxon>Ascomycota</taxon>
        <taxon>Pezizomycotina</taxon>
        <taxon>Sordariomycetes</taxon>
        <taxon>Sordariomycetidae</taxon>
        <taxon>Sordariales</taxon>
        <taxon>Lasiosphaeriaceae</taxon>
        <taxon>Apiosordaria</taxon>
    </lineage>
</organism>
<dbReference type="Proteomes" id="UP001172159">
    <property type="component" value="Unassembled WGS sequence"/>
</dbReference>
<dbReference type="PANTHER" id="PTHR33365:SF4">
    <property type="entry name" value="CYCLOCHLOROTINE BIOSYNTHESIS PROTEIN O"/>
    <property type="match status" value="1"/>
</dbReference>